<proteinExistence type="inferred from homology"/>
<keyword evidence="4" id="KW-1185">Reference proteome</keyword>
<evidence type="ECO:0000313" key="4">
    <source>
        <dbReference type="Proteomes" id="UP001362999"/>
    </source>
</evidence>
<sequence length="340" mass="36374">MPFPTFTASTTAEEVADGLAEQIHGKNVLITGTSLNGIGFETARTIAKHANLVIITGYNSERLKLSEETIRKDVPGANVRPLILDLSSLAAVRKAAEEVNAYPEPIHVLIHNAAHGGGPFQTTVDGFEIQMATAHIGPFLLTKLIAPKLLASDYIAHVVVVSSIAHSAGTSVNLDAVMEPKPEKYLNRSAYEEAKSANVLFAAELSRRSGGKIKAYSLHPGAVFTNIMQKADNKTDLINMGVLNSEGRPNESAIPFKTIGQGAATTVVAAFDPRIDAQPGSYLVDCIVANEQVASHCKDPVRNLPFSLDVIVCVSPSSSQDTAKKLWTVTEQAVDEKFTF</sequence>
<dbReference type="InterPro" id="IPR002347">
    <property type="entry name" value="SDR_fam"/>
</dbReference>
<dbReference type="Pfam" id="PF00106">
    <property type="entry name" value="adh_short"/>
    <property type="match status" value="1"/>
</dbReference>
<name>A0AAW0B955_9AGAR</name>
<dbReference type="InterPro" id="IPR036291">
    <property type="entry name" value="NAD(P)-bd_dom_sf"/>
</dbReference>
<dbReference type="EMBL" id="JAWWNJ010000037">
    <property type="protein sequence ID" value="KAK7022332.1"/>
    <property type="molecule type" value="Genomic_DNA"/>
</dbReference>
<evidence type="ECO:0000313" key="3">
    <source>
        <dbReference type="EMBL" id="KAK7022332.1"/>
    </source>
</evidence>
<dbReference type="Gene3D" id="3.40.50.720">
    <property type="entry name" value="NAD(P)-binding Rossmann-like Domain"/>
    <property type="match status" value="1"/>
</dbReference>
<dbReference type="GO" id="GO:0016491">
    <property type="term" value="F:oxidoreductase activity"/>
    <property type="evidence" value="ECO:0007669"/>
    <property type="project" value="UniProtKB-KW"/>
</dbReference>
<protein>
    <submittedName>
        <fullName evidence="3">Short-chain dehydrogenase/reductase family protein</fullName>
    </submittedName>
</protein>
<dbReference type="SUPFAM" id="SSF51735">
    <property type="entry name" value="NAD(P)-binding Rossmann-fold domains"/>
    <property type="match status" value="1"/>
</dbReference>
<dbReference type="PANTHER" id="PTHR24320:SF283">
    <property type="entry name" value="RETINOL DEHYDROGENASE 11"/>
    <property type="match status" value="1"/>
</dbReference>
<reference evidence="3 4" key="1">
    <citation type="journal article" date="2024" name="J Genomics">
        <title>Draft genome sequencing and assembly of Favolaschia claudopus CIRM-BRFM 2984 isolated from oak limbs.</title>
        <authorList>
            <person name="Navarro D."/>
            <person name="Drula E."/>
            <person name="Chaduli D."/>
            <person name="Cazenave R."/>
            <person name="Ahrendt S."/>
            <person name="Wang J."/>
            <person name="Lipzen A."/>
            <person name="Daum C."/>
            <person name="Barry K."/>
            <person name="Grigoriev I.V."/>
            <person name="Favel A."/>
            <person name="Rosso M.N."/>
            <person name="Martin F."/>
        </authorList>
    </citation>
    <scope>NUCLEOTIDE SEQUENCE [LARGE SCALE GENOMIC DNA]</scope>
    <source>
        <strain evidence="3 4">CIRM-BRFM 2984</strain>
    </source>
</reference>
<comment type="similarity">
    <text evidence="1">Belongs to the short-chain dehydrogenases/reductases (SDR) family.</text>
</comment>
<accession>A0AAW0B955</accession>
<gene>
    <name evidence="3" type="ORF">R3P38DRAFT_2960532</name>
</gene>
<dbReference type="PANTHER" id="PTHR24320">
    <property type="entry name" value="RETINOL DEHYDROGENASE"/>
    <property type="match status" value="1"/>
</dbReference>
<evidence type="ECO:0000256" key="2">
    <source>
        <dbReference type="ARBA" id="ARBA00023002"/>
    </source>
</evidence>
<evidence type="ECO:0000256" key="1">
    <source>
        <dbReference type="ARBA" id="ARBA00006484"/>
    </source>
</evidence>
<dbReference type="Proteomes" id="UP001362999">
    <property type="component" value="Unassembled WGS sequence"/>
</dbReference>
<keyword evidence="2" id="KW-0560">Oxidoreductase</keyword>
<organism evidence="3 4">
    <name type="scientific">Favolaschia claudopus</name>
    <dbReference type="NCBI Taxonomy" id="2862362"/>
    <lineage>
        <taxon>Eukaryota</taxon>
        <taxon>Fungi</taxon>
        <taxon>Dikarya</taxon>
        <taxon>Basidiomycota</taxon>
        <taxon>Agaricomycotina</taxon>
        <taxon>Agaricomycetes</taxon>
        <taxon>Agaricomycetidae</taxon>
        <taxon>Agaricales</taxon>
        <taxon>Marasmiineae</taxon>
        <taxon>Mycenaceae</taxon>
        <taxon>Favolaschia</taxon>
    </lineage>
</organism>
<comment type="caution">
    <text evidence="3">The sequence shown here is derived from an EMBL/GenBank/DDBJ whole genome shotgun (WGS) entry which is preliminary data.</text>
</comment>
<dbReference type="AlphaFoldDB" id="A0AAW0B955"/>